<dbReference type="AlphaFoldDB" id="A0A4Z2B7E7"/>
<evidence type="ECO:0000313" key="15">
    <source>
        <dbReference type="EMBL" id="TNM87739.1"/>
    </source>
</evidence>
<evidence type="ECO:0000259" key="13">
    <source>
        <dbReference type="PROSITE" id="PS51162"/>
    </source>
</evidence>
<dbReference type="InterPro" id="IPR009030">
    <property type="entry name" value="Growth_fac_rcpt_cys_sf"/>
</dbReference>
<dbReference type="InterPro" id="IPR012211">
    <property type="entry name" value="IGFBP-3"/>
</dbReference>
<dbReference type="GO" id="GO:0006915">
    <property type="term" value="P:apoptotic process"/>
    <property type="evidence" value="ECO:0007669"/>
    <property type="project" value="UniProtKB-KW"/>
</dbReference>
<evidence type="ECO:0000256" key="7">
    <source>
        <dbReference type="ARBA" id="ARBA00022729"/>
    </source>
</evidence>
<dbReference type="PROSITE" id="PS51323">
    <property type="entry name" value="IGFBP_N_2"/>
    <property type="match status" value="1"/>
</dbReference>
<comment type="subcellular location">
    <subcellularLocation>
        <location evidence="1">Secreted</location>
    </subcellularLocation>
</comment>
<feature type="domain" description="Thyroglobulin type-1" evidence="13">
    <location>
        <begin position="198"/>
        <end position="272"/>
    </location>
</feature>
<feature type="domain" description="IGFBP N-terminal" evidence="14">
    <location>
        <begin position="25"/>
        <end position="106"/>
    </location>
</feature>
<dbReference type="GO" id="GO:0031994">
    <property type="term" value="F:insulin-like growth factor I binding"/>
    <property type="evidence" value="ECO:0007669"/>
    <property type="project" value="TreeGrafter"/>
</dbReference>
<dbReference type="SMART" id="SM00121">
    <property type="entry name" value="IB"/>
    <property type="match status" value="1"/>
</dbReference>
<keyword evidence="9" id="KW-0325">Glycoprotein</keyword>
<evidence type="ECO:0000256" key="2">
    <source>
        <dbReference type="ARBA" id="ARBA00013677"/>
    </source>
</evidence>
<feature type="disulfide bond" evidence="11">
    <location>
        <begin position="252"/>
        <end position="272"/>
    </location>
</feature>
<evidence type="ECO:0000256" key="3">
    <source>
        <dbReference type="ARBA" id="ARBA00022525"/>
    </source>
</evidence>
<dbReference type="GO" id="GO:0043567">
    <property type="term" value="P:regulation of insulin-like growth factor receptor signaling pathway"/>
    <property type="evidence" value="ECO:0007669"/>
    <property type="project" value="TreeGrafter"/>
</dbReference>
<protein>
    <recommendedName>
        <fullName evidence="2">Insulin-like growth factor-binding protein 3</fullName>
    </recommendedName>
</protein>
<feature type="signal peptide" evidence="12">
    <location>
        <begin position="1"/>
        <end position="22"/>
    </location>
</feature>
<dbReference type="PRINTS" id="PR01976">
    <property type="entry name" value="IGFBPFAMILY"/>
</dbReference>
<keyword evidence="5" id="KW-0341">Growth regulation</keyword>
<evidence type="ECO:0000256" key="1">
    <source>
        <dbReference type="ARBA" id="ARBA00004613"/>
    </source>
</evidence>
<dbReference type="GO" id="GO:0005615">
    <property type="term" value="C:extracellular space"/>
    <property type="evidence" value="ECO:0007669"/>
    <property type="project" value="TreeGrafter"/>
</dbReference>
<keyword evidence="6" id="KW-0053">Apoptosis</keyword>
<dbReference type="SUPFAM" id="SSF57184">
    <property type="entry name" value="Growth factor receptor domain"/>
    <property type="match status" value="1"/>
</dbReference>
<evidence type="ECO:0000256" key="5">
    <source>
        <dbReference type="ARBA" id="ARBA00022604"/>
    </source>
</evidence>
<dbReference type="FunFam" id="4.10.40.20:FF:000001">
    <property type="entry name" value="Insulin-like growth factor binding protein 5"/>
    <property type="match status" value="1"/>
</dbReference>
<name>A0A4Z2B7E7_9TELE</name>
<dbReference type="GO" id="GO:0001968">
    <property type="term" value="F:fibronectin binding"/>
    <property type="evidence" value="ECO:0007669"/>
    <property type="project" value="TreeGrafter"/>
</dbReference>
<evidence type="ECO:0000256" key="4">
    <source>
        <dbReference type="ARBA" id="ARBA00022553"/>
    </source>
</evidence>
<dbReference type="Gene3D" id="4.10.40.20">
    <property type="match status" value="1"/>
</dbReference>
<evidence type="ECO:0000256" key="9">
    <source>
        <dbReference type="ARBA" id="ARBA00023180"/>
    </source>
</evidence>
<dbReference type="PROSITE" id="PS51162">
    <property type="entry name" value="THYROGLOBULIN_1_2"/>
    <property type="match status" value="1"/>
</dbReference>
<dbReference type="InterPro" id="IPR000716">
    <property type="entry name" value="Thyroglobulin_1"/>
</dbReference>
<dbReference type="SUPFAM" id="SSF57610">
    <property type="entry name" value="Thyroglobulin type-1 domain"/>
    <property type="match status" value="1"/>
</dbReference>
<keyword evidence="10" id="KW-0340">Growth factor binding</keyword>
<dbReference type="Pfam" id="PF00219">
    <property type="entry name" value="IGFBP"/>
    <property type="match status" value="1"/>
</dbReference>
<dbReference type="InterPro" id="IPR036857">
    <property type="entry name" value="Thyroglobulin_1_sf"/>
</dbReference>
<dbReference type="Pfam" id="PF00086">
    <property type="entry name" value="Thyroglobulin_1"/>
    <property type="match status" value="1"/>
</dbReference>
<dbReference type="PROSITE" id="PS00222">
    <property type="entry name" value="IGFBP_N_1"/>
    <property type="match status" value="1"/>
</dbReference>
<gene>
    <name evidence="15" type="ORF">fugu_005960</name>
</gene>
<dbReference type="PRINTS" id="PR01979">
    <property type="entry name" value="IGFBPFAMILY3"/>
</dbReference>
<dbReference type="InterPro" id="IPR000867">
    <property type="entry name" value="IGFBP-like"/>
</dbReference>
<reference evidence="15 16" key="1">
    <citation type="submission" date="2019-04" db="EMBL/GenBank/DDBJ databases">
        <title>The sequence and de novo assembly of Takifugu bimaculatus genome using PacBio and Hi-C technologies.</title>
        <authorList>
            <person name="Xu P."/>
            <person name="Liu B."/>
            <person name="Zhou Z."/>
        </authorList>
    </citation>
    <scope>NUCLEOTIDE SEQUENCE [LARGE SCALE GENOMIC DNA]</scope>
    <source>
        <strain evidence="15">TB-2018</strain>
        <tissue evidence="15">Muscle</tissue>
    </source>
</reference>
<keyword evidence="8 11" id="KW-1015">Disulfide bond</keyword>
<keyword evidence="4" id="KW-0597">Phosphoprotein</keyword>
<dbReference type="Proteomes" id="UP000516260">
    <property type="component" value="Chromosome 6"/>
</dbReference>
<comment type="caution">
    <text evidence="11">Lacks conserved residue(s) required for the propagation of feature annotation.</text>
</comment>
<keyword evidence="16" id="KW-1185">Reference proteome</keyword>
<evidence type="ECO:0000256" key="12">
    <source>
        <dbReference type="SAM" id="SignalP"/>
    </source>
</evidence>
<dbReference type="PANTHER" id="PTHR11551">
    <property type="entry name" value="INSULIN-LIKE GROWTH FACTOR BINDING PROTEIN"/>
    <property type="match status" value="1"/>
</dbReference>
<evidence type="ECO:0000259" key="14">
    <source>
        <dbReference type="PROSITE" id="PS51323"/>
    </source>
</evidence>
<dbReference type="GO" id="GO:0031995">
    <property type="term" value="F:insulin-like growth factor II binding"/>
    <property type="evidence" value="ECO:0007669"/>
    <property type="project" value="TreeGrafter"/>
</dbReference>
<accession>A0A4Z2B7E7</accession>
<proteinExistence type="predicted"/>
<dbReference type="InterPro" id="IPR017891">
    <property type="entry name" value="Insulin_GF-bd_Cys-rich_CS"/>
</dbReference>
<evidence type="ECO:0000313" key="16">
    <source>
        <dbReference type="Proteomes" id="UP000516260"/>
    </source>
</evidence>
<keyword evidence="3" id="KW-0964">Secreted</keyword>
<sequence length="277" mass="30243">MTGHYVLCLTAALATFARLAGAAGPVVRCEACDTGALLMCKPLPKDCVERVREPGCGCCMTCALGERQACGVYTARCGSGLSCQHQPGESRPLQALLDGRGTCSGRASTKLSNLLIPRPDTNQVDGGSTNATVSMRSVQSVQSVQSGASADTQLPVHSRLIQRNQNKKTQSYKVESVSRRTIMDIQNFSLENKREPEYGPCRREMESILSGLKISNVLNPRGFRIPNCDRRGFYKKRQCRPSKGRRRGYCWCVDKYGQPLPGSGGERGETQCNLETQ</sequence>
<organism evidence="15 16">
    <name type="scientific">Takifugu bimaculatus</name>
    <dbReference type="NCBI Taxonomy" id="433685"/>
    <lineage>
        <taxon>Eukaryota</taxon>
        <taxon>Metazoa</taxon>
        <taxon>Chordata</taxon>
        <taxon>Craniata</taxon>
        <taxon>Vertebrata</taxon>
        <taxon>Euteleostomi</taxon>
        <taxon>Actinopterygii</taxon>
        <taxon>Neopterygii</taxon>
        <taxon>Teleostei</taxon>
        <taxon>Neoteleostei</taxon>
        <taxon>Acanthomorphata</taxon>
        <taxon>Eupercaria</taxon>
        <taxon>Tetraodontiformes</taxon>
        <taxon>Tetradontoidea</taxon>
        <taxon>Tetraodontidae</taxon>
        <taxon>Takifugu</taxon>
    </lineage>
</organism>
<dbReference type="SMART" id="SM00211">
    <property type="entry name" value="TY"/>
    <property type="match status" value="1"/>
</dbReference>
<evidence type="ECO:0000256" key="6">
    <source>
        <dbReference type="ARBA" id="ARBA00022703"/>
    </source>
</evidence>
<feature type="chain" id="PRO_5021441472" description="Insulin-like growth factor-binding protein 3" evidence="12">
    <location>
        <begin position="23"/>
        <end position="277"/>
    </location>
</feature>
<comment type="caution">
    <text evidence="15">The sequence shown here is derived from an EMBL/GenBank/DDBJ whole genome shotgun (WGS) entry which is preliminary data.</text>
</comment>
<dbReference type="InterPro" id="IPR022321">
    <property type="entry name" value="IGFBP_1-6_chordata"/>
</dbReference>
<evidence type="ECO:0000256" key="10">
    <source>
        <dbReference type="ARBA" id="ARBA00023183"/>
    </source>
</evidence>
<dbReference type="EMBL" id="SWLE01000019">
    <property type="protein sequence ID" value="TNM87739.1"/>
    <property type="molecule type" value="Genomic_DNA"/>
</dbReference>
<dbReference type="Gene3D" id="4.10.800.10">
    <property type="entry name" value="Thyroglobulin type-1"/>
    <property type="match status" value="1"/>
</dbReference>
<dbReference type="PANTHER" id="PTHR11551:SF3">
    <property type="entry name" value="INSULIN-LIKE GROWTH FACTOR-BINDING PROTEIN 3"/>
    <property type="match status" value="1"/>
</dbReference>
<keyword evidence="7 12" id="KW-0732">Signal</keyword>
<evidence type="ECO:0000256" key="8">
    <source>
        <dbReference type="ARBA" id="ARBA00023157"/>
    </source>
</evidence>
<dbReference type="FunFam" id="4.10.800.10:FF:000005">
    <property type="entry name" value="Putative insulin-like growth factor-binding protein 5"/>
    <property type="match status" value="1"/>
</dbReference>
<dbReference type="CDD" id="cd00191">
    <property type="entry name" value="TY"/>
    <property type="match status" value="1"/>
</dbReference>
<evidence type="ECO:0000256" key="11">
    <source>
        <dbReference type="PROSITE-ProRule" id="PRU00500"/>
    </source>
</evidence>